<evidence type="ECO:0000313" key="1">
    <source>
        <dbReference type="EMBL" id="GAO98548.1"/>
    </source>
</evidence>
<dbReference type="OrthoDB" id="9918534at2"/>
<protein>
    <submittedName>
        <fullName evidence="1">Uncharacterized protein</fullName>
    </submittedName>
</protein>
<gene>
    <name evidence="1" type="ORF">Cva_01211</name>
</gene>
<proteinExistence type="predicted"/>
<accession>A0A0K8MEB0</accession>
<dbReference type="EMBL" id="BBVC01000067">
    <property type="protein sequence ID" value="GAO98548.1"/>
    <property type="molecule type" value="Genomic_DNA"/>
</dbReference>
<comment type="caution">
    <text evidence="1">The sequence shown here is derived from an EMBL/GenBank/DDBJ whole genome shotgun (WGS) entry which is preliminary data.</text>
</comment>
<name>A0A0K8MEB0_9PROT</name>
<dbReference type="Proteomes" id="UP000036771">
    <property type="component" value="Unassembled WGS sequence"/>
</dbReference>
<keyword evidence="2" id="KW-1185">Reference proteome</keyword>
<organism evidence="1 2">
    <name type="scientific">Caedimonas varicaedens</name>
    <dbReference type="NCBI Taxonomy" id="1629334"/>
    <lineage>
        <taxon>Bacteria</taxon>
        <taxon>Pseudomonadati</taxon>
        <taxon>Pseudomonadota</taxon>
        <taxon>Alphaproteobacteria</taxon>
        <taxon>Holosporales</taxon>
        <taxon>Caedimonadaceae</taxon>
        <taxon>Caedimonas</taxon>
    </lineage>
</organism>
<evidence type="ECO:0000313" key="2">
    <source>
        <dbReference type="Proteomes" id="UP000036771"/>
    </source>
</evidence>
<sequence>MIKNNRQSVLNLAEMDAAIIIKEDGTLEASLPEITTDTVPENVFTGAALVYALSNPEICQMIYRNFAQECVRRKSVSSSVIH</sequence>
<dbReference type="AlphaFoldDB" id="A0A0K8MEB0"/>
<reference evidence="1 2" key="1">
    <citation type="submission" date="2015-03" db="EMBL/GenBank/DDBJ databases">
        <title>Caedibacter varicaedens, whole genome shotgun sequence.</title>
        <authorList>
            <person name="Suzuki H."/>
            <person name="Dapper A.L."/>
            <person name="Gibson A.K."/>
            <person name="Jackson C."/>
            <person name="Lee H."/>
            <person name="Pejaver V.R."/>
            <person name="Doak T."/>
            <person name="Lynch M."/>
        </authorList>
    </citation>
    <scope>NUCLEOTIDE SEQUENCE [LARGE SCALE GENOMIC DNA]</scope>
</reference>